<dbReference type="KEGG" id="vg:16512338"/>
<dbReference type="Proteomes" id="UP000201566">
    <property type="component" value="Segment"/>
</dbReference>
<dbReference type="EMBL" id="KC977570">
    <property type="protein sequence ID" value="AGO82804.1"/>
    <property type="molecule type" value="Genomic_DNA"/>
</dbReference>
<sequence length="358" mass="37770">MQAPVRLPGDDHQDDLVDRLVRASNALSRDNPDMLRAVALGDSPLLAVGSLCRLATPVTCVFALGLGGVVGRAGATAIIVRTPRRDGTIAYDLEDDAGGALSPLCLPLPRCASGESPLTRAVACGSRRCVKALVDAGARAEPSIEALLAVALDRLFWDAVAAVDCRSQSLPPCATTMWERRVDRVVDPVVVLGDLLVAFPRSAPLHPLDANPLSVLRAVVSGGDFLRRSGVDARASTPLCERVACAADMLLRAGYTPDECVARMPLKPSLYGARPYGEAAESIVDGYKDPSGDAPSVPDEPLAAYCARLTAMTERRASKRALDRMRSTGDAWASDPVVVQGTNVIQKAYAASRTLAHP</sequence>
<evidence type="ECO:0000313" key="1">
    <source>
        <dbReference type="EMBL" id="AGO82804.1"/>
    </source>
</evidence>
<protein>
    <submittedName>
        <fullName evidence="1">Uncharacterized protein</fullName>
    </submittedName>
</protein>
<dbReference type="GeneID" id="16512338"/>
<reference evidence="1 2" key="1">
    <citation type="journal article" date="2013" name="Science">
        <title>Pandoraviruses: amoeba viruses with genomes up to 2.5 Mb reaching that of parasitic eukaryotes.</title>
        <authorList>
            <person name="Philippe N."/>
            <person name="Legendre M."/>
            <person name="Doutre G."/>
            <person name="Coute Y."/>
            <person name="Poirot O."/>
            <person name="Lescot M."/>
            <person name="Arslan D."/>
            <person name="Seltzer V."/>
            <person name="Bertaux L."/>
            <person name="Bruley C."/>
            <person name="Garin J."/>
            <person name="Claverie J.M."/>
            <person name="Abergel C."/>
        </authorList>
    </citation>
    <scope>NUCLEOTIDE SEQUENCE [LARGE SCALE GENOMIC DNA]</scope>
    <source>
        <strain evidence="1">Melbourne</strain>
    </source>
</reference>
<dbReference type="RefSeq" id="YP_008319473.1">
    <property type="nucleotide sequence ID" value="NC_021858.1"/>
</dbReference>
<gene>
    <name evidence="1" type="ORF">pdul_cds_658</name>
</gene>
<organism evidence="1 2">
    <name type="scientific">Pandoravirus dulcis</name>
    <dbReference type="NCBI Taxonomy" id="1349409"/>
    <lineage>
        <taxon>Viruses</taxon>
        <taxon>Pandoravirus</taxon>
    </lineage>
</organism>
<accession>S4VY31</accession>
<proteinExistence type="predicted"/>
<evidence type="ECO:0000313" key="2">
    <source>
        <dbReference type="Proteomes" id="UP000201566"/>
    </source>
</evidence>
<name>S4VY31_9VIRU</name>